<name>A0A0F8XQI3_9EURO</name>
<dbReference type="InterPro" id="IPR022775">
    <property type="entry name" value="AP_mu_sigma_su"/>
</dbReference>
<evidence type="ECO:0000256" key="28">
    <source>
        <dbReference type="SAM" id="MobiDB-lite"/>
    </source>
</evidence>
<keyword evidence="20" id="KW-0472">Membrane</keyword>
<keyword evidence="18" id="KW-0333">Golgi apparatus</keyword>
<evidence type="ECO:0000256" key="23">
    <source>
        <dbReference type="ARBA" id="ARBA00045555"/>
    </source>
</evidence>
<dbReference type="InterPro" id="IPR051608">
    <property type="entry name" value="RQC_Subunit_NEMF"/>
</dbReference>
<dbReference type="FunFam" id="2.30.310.10:FF:000003">
    <property type="entry name" value="Zinc knuckle domain containing protein"/>
    <property type="match status" value="1"/>
</dbReference>
<dbReference type="Proteomes" id="UP000034947">
    <property type="component" value="Unassembled WGS sequence"/>
</dbReference>
<feature type="compositionally biased region" description="Basic and acidic residues" evidence="28">
    <location>
        <begin position="1150"/>
        <end position="1166"/>
    </location>
</feature>
<dbReference type="PANTHER" id="PTHR15239">
    <property type="entry name" value="NUCLEAR EXPORT MEDIATOR FACTOR NEMF"/>
    <property type="match status" value="1"/>
</dbReference>
<evidence type="ECO:0000256" key="11">
    <source>
        <dbReference type="ARBA" id="ARBA00022679"/>
    </source>
</evidence>
<dbReference type="Gene3D" id="3.40.50.11030">
    <property type="entry name" value="Threonylcarbamoyl-AMP synthase, C-terminal domain"/>
    <property type="match status" value="1"/>
</dbReference>
<evidence type="ECO:0000256" key="10">
    <source>
        <dbReference type="ARBA" id="ARBA00022490"/>
    </source>
</evidence>
<evidence type="ECO:0000256" key="17">
    <source>
        <dbReference type="ARBA" id="ARBA00022927"/>
    </source>
</evidence>
<dbReference type="InterPro" id="IPR005145">
    <property type="entry name" value="Sua5_C"/>
</dbReference>
<dbReference type="GO" id="GO:0016192">
    <property type="term" value="P:vesicle-mediated transport"/>
    <property type="evidence" value="ECO:0007669"/>
    <property type="project" value="UniProtKB-KW"/>
</dbReference>
<keyword evidence="21" id="KW-0968">Cytoplasmic vesicle</keyword>
<evidence type="ECO:0000256" key="2">
    <source>
        <dbReference type="ARBA" id="ARBA00004347"/>
    </source>
</evidence>
<dbReference type="GO" id="GO:0005524">
    <property type="term" value="F:ATP binding"/>
    <property type="evidence" value="ECO:0007669"/>
    <property type="project" value="UniProtKB-KW"/>
</dbReference>
<reference evidence="31 32" key="1">
    <citation type="submission" date="2015-02" db="EMBL/GenBank/DDBJ databases">
        <title>Draft Genome Sequences of Two Closely-Related Aflatoxigenic Aspergillus Species Obtained from the Cote d'Ivoire.</title>
        <authorList>
            <person name="Moore G.G."/>
            <person name="Beltz S.B."/>
            <person name="Mack B.M."/>
        </authorList>
    </citation>
    <scope>NUCLEOTIDE SEQUENCE [LARGE SCALE GENOMIC DNA]</scope>
    <source>
        <strain evidence="31 32">SRRC1432</strain>
    </source>
</reference>
<evidence type="ECO:0000256" key="6">
    <source>
        <dbReference type="ARBA" id="ARBA00011775"/>
    </source>
</evidence>
<evidence type="ECO:0000256" key="24">
    <source>
        <dbReference type="ARBA" id="ARBA00048366"/>
    </source>
</evidence>
<keyword evidence="29" id="KW-0732">Signal</keyword>
<evidence type="ECO:0000256" key="18">
    <source>
        <dbReference type="ARBA" id="ARBA00023034"/>
    </source>
</evidence>
<feature type="domain" description="YrdC-like" evidence="30">
    <location>
        <begin position="1471"/>
        <end position="1676"/>
    </location>
</feature>
<comment type="subunit">
    <text evidence="6">Oligomeric complex that consists of at least the alpha, beta, beta', gamma, delta, epsilon and zeta subunits.</text>
</comment>
<comment type="catalytic activity">
    <reaction evidence="24">
        <text>L-threonine + hydrogencarbonate + ATP = L-threonylcarbamoyladenylate + diphosphate + H2O</text>
        <dbReference type="Rhea" id="RHEA:36407"/>
        <dbReference type="ChEBI" id="CHEBI:15377"/>
        <dbReference type="ChEBI" id="CHEBI:17544"/>
        <dbReference type="ChEBI" id="CHEBI:30616"/>
        <dbReference type="ChEBI" id="CHEBI:33019"/>
        <dbReference type="ChEBI" id="CHEBI:57926"/>
        <dbReference type="ChEBI" id="CHEBI:73682"/>
        <dbReference type="EC" id="2.7.7.87"/>
    </reaction>
</comment>
<dbReference type="Gene3D" id="3.90.870.10">
    <property type="entry name" value="DHBP synthase"/>
    <property type="match status" value="1"/>
</dbReference>
<dbReference type="Pfam" id="PF01300">
    <property type="entry name" value="Sua5_yciO_yrdC"/>
    <property type="match status" value="1"/>
</dbReference>
<evidence type="ECO:0000256" key="22">
    <source>
        <dbReference type="ARBA" id="ARBA00029774"/>
    </source>
</evidence>
<sequence length="1860" mass="204039">QLPTMGSLSLFSVNAVLLMSADDGSRIFAKYYSPPHPPAGTAPNSTDYPGANPYPTLKAQKAFEKGLLDKTNKQTSDVILYDNRVVVFKLESDVMVYVVGGSDENEVLLYNVVLSLRDALGILFKGATDKRTIVENYDLVALAIDEIIDDGIILETDPVLIASRVSRAPQPDAPNLKSIDLSEQGLLNAWELGKRRLAEGLRQIFVPRRSGGYNTKYEAKILVIGCPGITVISRELSSELVGLRVSNIYDLSSRIFLLKLAKPDHRKQLIVDSGFRCHVTQYSRATAQTPSAFVKRMRKFLKSRRITSIKQIGTDRIIDFTFSDGIYHMLLEFFAGGNVIITDRDYNIVAVLRQVNGGDGLEEAKVGIQYTVTNKQNYNGVPDITVDRVKETLEKAQILFAQEEGMPKKSKKKKNTDVLRKALSQGFPEYPPLLLDHAFATRDVNPATPLQQVLGDEGRLNQVLGVLEEARNVTAGLSVEKTHPGYIVAKADTRPVAKYANAEAETPSSKPAALLYEDFHPFKPRQFEGKDGITILEFSSMNATVDEYFSSIESQKLESRLTEREEAARKKLDAVKSEHEKRIGALKQAQEIHIRKASAIQDNVYRVQEAMDAVNGLIAQGMDWVEIARLIEMEQDRGNPVAQIIKLPLKLYENTITLLLREAGDEEEEEEEELFSSDESEESETDEEEQDETDSSKKHSTVLTIDIDLALSPWANATQYYDQKKVAAVKAEKTTQSSAKALKSHEKKVKDDLKRNLKQEKQVLRPARKLFWFEKFLFFISSEGYLVLGGRDAMQIEILYRRYLRKGDVFVHADLEGATPMIVKNRPGATSASISPSTLSQAGNLCVATSSAWDSKAIMSAYWVDANQVSKTAEAGDLLPVGDFLVKGKKNFLAPSQLVLGFAVMFQVSMESLRNHKSYRVEEPASGEQTEKVKEAVVEEVQSPEEIKPTQAMETPRHSKKHEQEQEQEEQEHIENSDDEQEYRDTAFSGNPLQPETAETSALKDESDPGSDNGKDQEGAEEGVGDEEESTRTGQPADDQATLDETESVASSQTPGKRHLSAREKRLLKKGKPLDTLPLKSKEISESSTPVANGGSVKSADPKPGPAPTRGRKGKSKKAAAKYADQDDEERELALRLLGANSVKAQKAAAEAEAKAKREQEAEEQKKRRKAQHERAAQAEQKRQALFEEGAADDYDEETAAAEAADLEWIPALVGTPHPDDEILAAIPVCAPWAALGRYKYRVKLQPGAVKKGKAVKEIIGRWVAETTTGKVKKEHAEDAGIDRAAAEKVRAREGELIKGWKDTEVINTVPVGKVRIMVGGGGGGGDKGKGKTSGVMPIDVIVKIFDLLKKDHREPQFLTFSIPPSGRSSFLTSLTAADPQGVKDRAQLSPASTLDWRDIAANLLQFSRRLVARGSPRSFTRPVTTATTATMSPSETTRIVSAVRLNKEGPGNQSLAEWWASEQSRKTPEAAAIAEAAKLLQESDIPVAFPTETVYGLGADATRSAAVRGIYKAKQRPSDNPLIVHIDSLDMLDRLLNPAAHMSPPHATRTARHSIPPIYHPLITRFWPGPLTILLPNPSGSPLAPEVTSNLTTFGVRMPASPLARLLIHVADRPLAAPSANASTKPSPTAAEHVFHDLHGRIELILDGGSCGVGVESTVVDGLSNPPAILRPGGVGIEELRSCPGWENVQLGYNDGTLGAKEAPRAPGMKYRHYSPKARVVLFEDGSNAQAVLRHIQKDLRDTAVGAHSIGIVRTRSWLRGLQLLPEEEMENQLQPVSSLVGNLVAFPVPIGDKTKQVFDCPLGSDLHSIARGLFSALRAMDENEVDVIYVEGVSDHQGDLAAAVMNRLRKAAGVELRV</sequence>
<dbReference type="Gene3D" id="3.30.450.60">
    <property type="match status" value="1"/>
</dbReference>
<evidence type="ECO:0000256" key="27">
    <source>
        <dbReference type="ARBA" id="ARBA00075766"/>
    </source>
</evidence>
<evidence type="ECO:0000313" key="31">
    <source>
        <dbReference type="EMBL" id="KKK25787.1"/>
    </source>
</evidence>
<dbReference type="GO" id="GO:0000049">
    <property type="term" value="F:tRNA binding"/>
    <property type="evidence" value="ECO:0007669"/>
    <property type="project" value="TreeGrafter"/>
</dbReference>
<keyword evidence="13" id="KW-0548">Nucleotidyltransferase</keyword>
<evidence type="ECO:0000256" key="3">
    <source>
        <dbReference type="ARBA" id="ARBA00006972"/>
    </source>
</evidence>
<evidence type="ECO:0000256" key="20">
    <source>
        <dbReference type="ARBA" id="ARBA00023136"/>
    </source>
</evidence>
<gene>
    <name evidence="31" type="ORF">AOCH_005532</name>
</gene>
<organism evidence="31 32">
    <name type="scientific">Aspergillus ochraceoroseus</name>
    <dbReference type="NCBI Taxonomy" id="138278"/>
    <lineage>
        <taxon>Eukaryota</taxon>
        <taxon>Fungi</taxon>
        <taxon>Dikarya</taxon>
        <taxon>Ascomycota</taxon>
        <taxon>Pezizomycotina</taxon>
        <taxon>Eurotiomycetes</taxon>
        <taxon>Eurotiomycetidae</taxon>
        <taxon>Eurotiales</taxon>
        <taxon>Aspergillaceae</taxon>
        <taxon>Aspergillus</taxon>
        <taxon>Aspergillus subgen. Nidulantes</taxon>
    </lineage>
</organism>
<comment type="caution">
    <text evidence="31">The sequence shown here is derived from an EMBL/GenBank/DDBJ whole genome shotgun (WGS) entry which is preliminary data.</text>
</comment>
<dbReference type="EMBL" id="JYKN01000091">
    <property type="protein sequence ID" value="KKK25787.1"/>
    <property type="molecule type" value="Genomic_DNA"/>
</dbReference>
<dbReference type="GO" id="GO:0061710">
    <property type="term" value="F:L-threonylcarbamoyladenylate synthase"/>
    <property type="evidence" value="ECO:0007669"/>
    <property type="project" value="UniProtKB-EC"/>
</dbReference>
<evidence type="ECO:0000313" key="32">
    <source>
        <dbReference type="Proteomes" id="UP000034947"/>
    </source>
</evidence>
<dbReference type="Pfam" id="PF05833">
    <property type="entry name" value="NFACT_N"/>
    <property type="match status" value="1"/>
</dbReference>
<evidence type="ECO:0000256" key="5">
    <source>
        <dbReference type="ARBA" id="ARBA00008318"/>
    </source>
</evidence>
<dbReference type="GO" id="GO:1990116">
    <property type="term" value="P:ribosome-associated ubiquitin-dependent protein catabolic process"/>
    <property type="evidence" value="ECO:0007669"/>
    <property type="project" value="TreeGrafter"/>
</dbReference>
<evidence type="ECO:0000256" key="1">
    <source>
        <dbReference type="ARBA" id="ARBA00004255"/>
    </source>
</evidence>
<dbReference type="Pfam" id="PF01217">
    <property type="entry name" value="Clat_adaptor_s"/>
    <property type="match status" value="1"/>
</dbReference>
<comment type="similarity">
    <text evidence="4">Belongs to the SUA5 family.</text>
</comment>
<dbReference type="Pfam" id="PF05670">
    <property type="entry name" value="NFACT-R_1"/>
    <property type="match status" value="1"/>
</dbReference>
<feature type="compositionally biased region" description="Polar residues" evidence="28">
    <location>
        <begin position="988"/>
        <end position="1000"/>
    </location>
</feature>
<dbReference type="Pfam" id="PF03481">
    <property type="entry name" value="Sua5_C"/>
    <property type="match status" value="1"/>
</dbReference>
<comment type="function">
    <text evidence="25">Required for the formation of a threonylcarbamoyl group on adenosine at position 37 (t(6)A37) in tRNAs that read codons beginning with adenine. Likely catalyzes the conversion of L-threonine, HCO(3)(-)/CO(2) and ATP to give threonylcarbamoyl-AMP (TC-AMP) as the acyladenylate intermediate, with the release of diphosphate. Required for normal translation, by ensuring translation fidelity at the level of codon recognition, appropriate translation initiation selection and maintenance of reading frame. Also involved in telomere replication. Binds to single-stranded telomeric (ssTG) DNA and positively regulates telomere length.</text>
</comment>
<evidence type="ECO:0000256" key="29">
    <source>
        <dbReference type="SAM" id="SignalP"/>
    </source>
</evidence>
<dbReference type="GO" id="GO:0003725">
    <property type="term" value="F:double-stranded RNA binding"/>
    <property type="evidence" value="ECO:0007669"/>
    <property type="project" value="InterPro"/>
</dbReference>
<dbReference type="VEuPathDB" id="FungiDB:P175DRAFT_0463121"/>
<feature type="chain" id="PRO_5002529383" description="Ribosome quality control complex subunit 2" evidence="29">
    <location>
        <begin position="21"/>
        <end position="1860"/>
    </location>
</feature>
<comment type="similarity">
    <text evidence="3">Belongs to the adaptor complexes small subunit family.</text>
</comment>
<accession>A0A0F8XQI3</accession>
<keyword evidence="15" id="KW-0067">ATP-binding</keyword>
<dbReference type="GO" id="GO:0072344">
    <property type="term" value="P:rescue of stalled ribosome"/>
    <property type="evidence" value="ECO:0007669"/>
    <property type="project" value="TreeGrafter"/>
</dbReference>
<dbReference type="GO" id="GO:0015031">
    <property type="term" value="P:protein transport"/>
    <property type="evidence" value="ECO:0007669"/>
    <property type="project" value="UniProtKB-KW"/>
</dbReference>
<dbReference type="VEuPathDB" id="FungiDB:P175DRAFT_0463119"/>
<dbReference type="GO" id="GO:0043023">
    <property type="term" value="F:ribosomal large subunit binding"/>
    <property type="evidence" value="ECO:0007669"/>
    <property type="project" value="TreeGrafter"/>
</dbReference>
<feature type="compositionally biased region" description="Acidic residues" evidence="28">
    <location>
        <begin position="1019"/>
        <end position="1029"/>
    </location>
</feature>
<evidence type="ECO:0000256" key="25">
    <source>
        <dbReference type="ARBA" id="ARBA00056339"/>
    </source>
</evidence>
<keyword evidence="32" id="KW-1185">Reference proteome</keyword>
<dbReference type="InterPro" id="IPR017945">
    <property type="entry name" value="DHBP_synth_RibB-like_a/b_dom"/>
</dbReference>
<keyword evidence="12" id="KW-0819">tRNA processing</keyword>
<comment type="function">
    <text evidence="23">The coatomer is a cytosolic protein complex that binds to dilysine motifs and reversibly associates with Golgi non-clathrin-coated vesicles, which further mediate biosynthetic protein transport from the ER, via the Golgi up to the trans Golgi network. Coatomer complex is required for budding from Golgi membranes, and is essential for the retrograde Golgi-to-ER transport of dilysine-tagged proteins. The zeta subunit may be involved in regulating the coat assembly and, hence, the rate of biosynthetic protein transport due to its association-dissociation properties with the coatomer complex.</text>
</comment>
<dbReference type="GO" id="GO:1990112">
    <property type="term" value="C:RQC complex"/>
    <property type="evidence" value="ECO:0007669"/>
    <property type="project" value="TreeGrafter"/>
</dbReference>
<keyword evidence="10" id="KW-0963">Cytoplasm</keyword>
<dbReference type="GO" id="GO:0002949">
    <property type="term" value="P:tRNA threonylcarbamoyladenosine modification"/>
    <property type="evidence" value="ECO:0007669"/>
    <property type="project" value="UniProtKB-ARBA"/>
</dbReference>
<keyword evidence="9" id="KW-0813">Transport</keyword>
<dbReference type="FunFam" id="3.30.450.60:FF:000013">
    <property type="entry name" value="Coatomer subunit zeta"/>
    <property type="match status" value="1"/>
</dbReference>
<dbReference type="InterPro" id="IPR006070">
    <property type="entry name" value="Sua5-like_dom"/>
</dbReference>
<dbReference type="InterPro" id="IPR008532">
    <property type="entry name" value="NFACT_RNA-bd"/>
</dbReference>
<dbReference type="PROSITE" id="PS51163">
    <property type="entry name" value="YRDC"/>
    <property type="match status" value="1"/>
</dbReference>
<comment type="subcellular location">
    <subcellularLocation>
        <location evidence="2">Cytoplasmic vesicle</location>
        <location evidence="2">COPI-coated vesicle membrane</location>
        <topology evidence="2">Peripheral membrane protein</topology>
        <orientation evidence="2">Cytoplasmic side</orientation>
    </subcellularLocation>
    <subcellularLocation>
        <location evidence="1">Golgi apparatus membrane</location>
        <topology evidence="1">Peripheral membrane protein</topology>
        <orientation evidence="1">Cytoplasmic side</orientation>
    </subcellularLocation>
</comment>
<evidence type="ECO:0000256" key="16">
    <source>
        <dbReference type="ARBA" id="ARBA00022892"/>
    </source>
</evidence>
<keyword evidence="19" id="KW-0175">Coiled coil</keyword>
<feature type="region of interest" description="Disordered" evidence="28">
    <location>
        <begin position="662"/>
        <end position="699"/>
    </location>
</feature>
<dbReference type="FunFam" id="3.90.870.10:FF:000008">
    <property type="entry name" value="Threonylcarbamoyl-AMP synthase"/>
    <property type="match status" value="1"/>
</dbReference>
<keyword evidence="16" id="KW-0931">ER-Golgi transport</keyword>
<evidence type="ECO:0000256" key="9">
    <source>
        <dbReference type="ARBA" id="ARBA00022448"/>
    </source>
</evidence>
<dbReference type="InterPro" id="IPR011012">
    <property type="entry name" value="Longin-like_dom_sf"/>
</dbReference>
<evidence type="ECO:0000256" key="21">
    <source>
        <dbReference type="ARBA" id="ARBA00023329"/>
    </source>
</evidence>
<proteinExistence type="inferred from homology"/>
<evidence type="ECO:0000256" key="4">
    <source>
        <dbReference type="ARBA" id="ARBA00007663"/>
    </source>
</evidence>
<dbReference type="GO" id="GO:0030663">
    <property type="term" value="C:COPI-coated vesicle membrane"/>
    <property type="evidence" value="ECO:0007669"/>
    <property type="project" value="UniProtKB-SubCell"/>
</dbReference>
<comment type="similarity">
    <text evidence="5">Belongs to the NEMF family.</text>
</comment>
<evidence type="ECO:0000256" key="19">
    <source>
        <dbReference type="ARBA" id="ARBA00023054"/>
    </source>
</evidence>
<feature type="region of interest" description="Disordered" evidence="28">
    <location>
        <begin position="919"/>
        <end position="1182"/>
    </location>
</feature>
<dbReference type="Gene3D" id="2.30.310.10">
    <property type="entry name" value="ibrinogen binding protein from staphylococcus aureus domain"/>
    <property type="match status" value="1"/>
</dbReference>
<feature type="signal peptide" evidence="29">
    <location>
        <begin position="1"/>
        <end position="20"/>
    </location>
</feature>
<dbReference type="InterPro" id="IPR038385">
    <property type="entry name" value="Sua5/YwlC_C"/>
</dbReference>
<feature type="compositionally biased region" description="Basic and acidic residues" evidence="28">
    <location>
        <begin position="1173"/>
        <end position="1182"/>
    </location>
</feature>
<evidence type="ECO:0000259" key="30">
    <source>
        <dbReference type="PROSITE" id="PS51163"/>
    </source>
</evidence>
<keyword evidence="14" id="KW-0547">Nucleotide-binding</keyword>
<dbReference type="InterPro" id="IPR021846">
    <property type="entry name" value="NFACT-C"/>
</dbReference>
<feature type="compositionally biased region" description="Acidic residues" evidence="28">
    <location>
        <begin position="664"/>
        <end position="693"/>
    </location>
</feature>
<dbReference type="SUPFAM" id="SSF64356">
    <property type="entry name" value="SNARE-like"/>
    <property type="match status" value="1"/>
</dbReference>
<evidence type="ECO:0000256" key="7">
    <source>
        <dbReference type="ARBA" id="ARBA00012584"/>
    </source>
</evidence>
<evidence type="ECO:0000256" key="15">
    <source>
        <dbReference type="ARBA" id="ARBA00022840"/>
    </source>
</evidence>
<feature type="compositionally biased region" description="Basic and acidic residues" evidence="28">
    <location>
        <begin position="1002"/>
        <end position="1018"/>
    </location>
</feature>
<dbReference type="SUPFAM" id="SSF55821">
    <property type="entry name" value="YrdC/RibB"/>
    <property type="match status" value="1"/>
</dbReference>
<protein>
    <recommendedName>
        <fullName evidence="26">Ribosome quality control complex subunit 2</fullName>
        <ecNumber evidence="7">2.7.7.87</ecNumber>
    </recommendedName>
    <alternativeName>
        <fullName evidence="22">L-threonylcarbamoyladenylate synthase</fullName>
    </alternativeName>
    <alternativeName>
        <fullName evidence="8">Threonylcarbamoyl-AMP synthase</fullName>
    </alternativeName>
    <alternativeName>
        <fullName evidence="27">Zeta-coat protein</fullName>
    </alternativeName>
</protein>
<feature type="compositionally biased region" description="Basic residues" evidence="28">
    <location>
        <begin position="1056"/>
        <end position="1071"/>
    </location>
</feature>
<dbReference type="EC" id="2.7.7.87" evidence="7"/>
<evidence type="ECO:0000256" key="26">
    <source>
        <dbReference type="ARBA" id="ARBA00070414"/>
    </source>
</evidence>
<dbReference type="OrthoDB" id="207084at2759"/>
<dbReference type="PANTHER" id="PTHR15239:SF6">
    <property type="entry name" value="RIBOSOME QUALITY CONTROL COMPLEX SUBUNIT NEMF"/>
    <property type="match status" value="1"/>
</dbReference>
<feature type="compositionally biased region" description="Basic and acidic residues" evidence="28">
    <location>
        <begin position="919"/>
        <end position="937"/>
    </location>
</feature>
<dbReference type="NCBIfam" id="TIGR00057">
    <property type="entry name" value="L-threonylcarbamoyladenylate synthase"/>
    <property type="match status" value="1"/>
</dbReference>
<dbReference type="Pfam" id="PF11923">
    <property type="entry name" value="NFACT-C"/>
    <property type="match status" value="1"/>
</dbReference>
<evidence type="ECO:0000256" key="14">
    <source>
        <dbReference type="ARBA" id="ARBA00022741"/>
    </source>
</evidence>
<evidence type="ECO:0000256" key="12">
    <source>
        <dbReference type="ARBA" id="ARBA00022694"/>
    </source>
</evidence>
<feature type="non-terminal residue" evidence="31">
    <location>
        <position position="1"/>
    </location>
</feature>
<keyword evidence="11" id="KW-0808">Transferase</keyword>
<evidence type="ECO:0000256" key="8">
    <source>
        <dbReference type="ARBA" id="ARBA00015492"/>
    </source>
</evidence>
<keyword evidence="17" id="KW-0653">Protein transport</keyword>
<evidence type="ECO:0000256" key="13">
    <source>
        <dbReference type="ARBA" id="ARBA00022695"/>
    </source>
</evidence>
<dbReference type="GO" id="GO:0000139">
    <property type="term" value="C:Golgi membrane"/>
    <property type="evidence" value="ECO:0007669"/>
    <property type="project" value="UniProtKB-SubCell"/>
</dbReference>
<feature type="compositionally biased region" description="Basic residues" evidence="28">
    <location>
        <begin position="1110"/>
        <end position="1120"/>
    </location>
</feature>